<dbReference type="NCBIfam" id="NF037995">
    <property type="entry name" value="TRAP_S1"/>
    <property type="match status" value="1"/>
</dbReference>
<dbReference type="Proteomes" id="UP001247754">
    <property type="component" value="Unassembled WGS sequence"/>
</dbReference>
<protein>
    <submittedName>
        <fullName evidence="5">TRAP transporter substrate-binding protein DctP</fullName>
    </submittedName>
</protein>
<dbReference type="InterPro" id="IPR038404">
    <property type="entry name" value="TRAP_DctP_sf"/>
</dbReference>
<feature type="signal peptide" evidence="4">
    <location>
        <begin position="1"/>
        <end position="25"/>
    </location>
</feature>
<evidence type="ECO:0000313" key="6">
    <source>
        <dbReference type="Proteomes" id="UP001247754"/>
    </source>
</evidence>
<accession>A0ABU1F607</accession>
<sequence>MKKFRSGAALLALAVGIAGAGSALADPVKLKFAHTLPGTHYLWEQGFQKFTEAVTAATDGQVEFEVYPAGQLGKDNLAVLNSGLADISMMIPMYAPDKFPLSGINELPGMFTSSCDVTAKYKRMSSPGNVLATEEYDPLGLHVIFVNGFPSYILNTAKKQVKTLADAEGLKIWVGGAGMDKAVRAMGGVPIRLTAYELYDAMTRGTVDGALFPASSIPQYKLETELKYSLEQLYLGTGVFFLAMTNEKWAALPDNVKDAINAARDAVEPELCAWLDADDTAKRDRLVAENGLSVVQLSPEQDAEWKARIEKVAQDWAAELDGQGRAGSATLEAMRAAGN</sequence>
<name>A0ABU1F607_9RHOB</name>
<keyword evidence="6" id="KW-1185">Reference proteome</keyword>
<evidence type="ECO:0000256" key="4">
    <source>
        <dbReference type="SAM" id="SignalP"/>
    </source>
</evidence>
<reference evidence="5 6" key="1">
    <citation type="submission" date="2023-09" db="EMBL/GenBank/DDBJ databases">
        <title>Xinfangfangia sedmenti sp. nov., isolated the sedment.</title>
        <authorList>
            <person name="Xu L."/>
        </authorList>
    </citation>
    <scope>NUCLEOTIDE SEQUENCE [LARGE SCALE GENOMIC DNA]</scope>
    <source>
        <strain evidence="5 6">LG-4</strain>
    </source>
</reference>
<organism evidence="5 6">
    <name type="scientific">Ruixingdingia sedimenti</name>
    <dbReference type="NCBI Taxonomy" id="3073604"/>
    <lineage>
        <taxon>Bacteria</taxon>
        <taxon>Pseudomonadati</taxon>
        <taxon>Pseudomonadota</taxon>
        <taxon>Alphaproteobacteria</taxon>
        <taxon>Rhodobacterales</taxon>
        <taxon>Paracoccaceae</taxon>
        <taxon>Ruixingdingia</taxon>
    </lineage>
</organism>
<evidence type="ECO:0000256" key="3">
    <source>
        <dbReference type="ARBA" id="ARBA00022764"/>
    </source>
</evidence>
<dbReference type="InterPro" id="IPR018389">
    <property type="entry name" value="DctP_fam"/>
</dbReference>
<dbReference type="Pfam" id="PF03480">
    <property type="entry name" value="DctP"/>
    <property type="match status" value="1"/>
</dbReference>
<proteinExistence type="predicted"/>
<gene>
    <name evidence="5" type="primary">dctP</name>
    <name evidence="5" type="ORF">RGD00_05645</name>
</gene>
<comment type="caution">
    <text evidence="5">The sequence shown here is derived from an EMBL/GenBank/DDBJ whole genome shotgun (WGS) entry which is preliminary data.</text>
</comment>
<dbReference type="Gene3D" id="3.40.190.170">
    <property type="entry name" value="Bacterial extracellular solute-binding protein, family 7"/>
    <property type="match status" value="1"/>
</dbReference>
<dbReference type="PANTHER" id="PTHR33376:SF15">
    <property type="entry name" value="BLL6794 PROTEIN"/>
    <property type="match status" value="1"/>
</dbReference>
<keyword evidence="2 4" id="KW-0732">Signal</keyword>
<evidence type="ECO:0000256" key="2">
    <source>
        <dbReference type="ARBA" id="ARBA00022729"/>
    </source>
</evidence>
<comment type="subcellular location">
    <subcellularLocation>
        <location evidence="1">Periplasm</location>
    </subcellularLocation>
</comment>
<evidence type="ECO:0000256" key="1">
    <source>
        <dbReference type="ARBA" id="ARBA00004418"/>
    </source>
</evidence>
<dbReference type="PANTHER" id="PTHR33376">
    <property type="match status" value="1"/>
</dbReference>
<dbReference type="EMBL" id="JAVKPH010000004">
    <property type="protein sequence ID" value="MDR5652073.1"/>
    <property type="molecule type" value="Genomic_DNA"/>
</dbReference>
<evidence type="ECO:0000313" key="5">
    <source>
        <dbReference type="EMBL" id="MDR5652073.1"/>
    </source>
</evidence>
<keyword evidence="3" id="KW-0574">Periplasm</keyword>
<dbReference type="RefSeq" id="WP_310456318.1">
    <property type="nucleotide sequence ID" value="NZ_JAVKPH010000004.1"/>
</dbReference>
<feature type="chain" id="PRO_5046628455" evidence="4">
    <location>
        <begin position="26"/>
        <end position="339"/>
    </location>
</feature>